<dbReference type="Proteomes" id="UP001139150">
    <property type="component" value="Unassembled WGS sequence"/>
</dbReference>
<dbReference type="Pfam" id="PF13181">
    <property type="entry name" value="TPR_8"/>
    <property type="match status" value="2"/>
</dbReference>
<evidence type="ECO:0000313" key="4">
    <source>
        <dbReference type="EMBL" id="MCL7748024.1"/>
    </source>
</evidence>
<dbReference type="InterPro" id="IPR051012">
    <property type="entry name" value="CellSynth/LPSAsmb/PSIAsmb"/>
</dbReference>
<evidence type="ECO:0000256" key="1">
    <source>
        <dbReference type="ARBA" id="ARBA00022737"/>
    </source>
</evidence>
<evidence type="ECO:0000256" key="3">
    <source>
        <dbReference type="PROSITE-ProRule" id="PRU00339"/>
    </source>
</evidence>
<dbReference type="InterPro" id="IPR011990">
    <property type="entry name" value="TPR-like_helical_dom_sf"/>
</dbReference>
<keyword evidence="1" id="KW-0677">Repeat</keyword>
<feature type="repeat" description="TPR" evidence="3">
    <location>
        <begin position="129"/>
        <end position="162"/>
    </location>
</feature>
<dbReference type="AlphaFoldDB" id="A0A9X2CTQ9"/>
<protein>
    <submittedName>
        <fullName evidence="4">Tetratricopeptide repeat protein</fullName>
    </submittedName>
</protein>
<gene>
    <name evidence="4" type="ORF">MF646_12910</name>
</gene>
<feature type="repeat" description="TPR" evidence="3">
    <location>
        <begin position="27"/>
        <end position="60"/>
    </location>
</feature>
<dbReference type="EMBL" id="JAKRYL010000012">
    <property type="protein sequence ID" value="MCL7748024.1"/>
    <property type="molecule type" value="Genomic_DNA"/>
</dbReference>
<dbReference type="PANTHER" id="PTHR45586:SF1">
    <property type="entry name" value="LIPOPOLYSACCHARIDE ASSEMBLY PROTEIN B"/>
    <property type="match status" value="1"/>
</dbReference>
<dbReference type="InterPro" id="IPR019734">
    <property type="entry name" value="TPR_rpt"/>
</dbReference>
<organism evidence="4 5">
    <name type="scientific">Halalkalibacter alkaliphilus</name>
    <dbReference type="NCBI Taxonomy" id="2917993"/>
    <lineage>
        <taxon>Bacteria</taxon>
        <taxon>Bacillati</taxon>
        <taxon>Bacillota</taxon>
        <taxon>Bacilli</taxon>
        <taxon>Bacillales</taxon>
        <taxon>Bacillaceae</taxon>
        <taxon>Halalkalibacter</taxon>
    </lineage>
</organism>
<name>A0A9X2CTQ9_9BACI</name>
<reference evidence="4" key="1">
    <citation type="submission" date="2022-02" db="EMBL/GenBank/DDBJ databases">
        <title>Halalkalibacter sp. nov. isolated from Lonar Lake, India.</title>
        <authorList>
            <person name="Joshi A."/>
            <person name="Thite S."/>
            <person name="Lodha T."/>
        </authorList>
    </citation>
    <scope>NUCLEOTIDE SEQUENCE</scope>
    <source>
        <strain evidence="4">MEB205</strain>
    </source>
</reference>
<sequence length="781" mass="88815">MKRLWYVVAALLIFIGGCSKQVSSEMIQEKLALGTKYLLEENYEEALLVYQDIIEIDKKVEEAYKGISNIFVIQGNPAEAETIIEEGIKAVDDKNSLRVHLAEVYEVQEKNEEAIELYQEIIDEDSRYLQAYIGLSNLYYSNDDVADMIAVLEEAINQDPENPAPYLLVAEAYESIGDRESAISYIKDAHSLDPSYYLGYEIIEQLFNGNWEELARLGDSVLAEGMAAGAIWKQIAKFHLEQYEEVVAIFEDVEVVQGNVKAITLTALAELKLDHAEKATELLAGLNIGEIEDITVLKDLVQFYQEAEETDLAVELAEKALIIDETAYSFYLYLFELTDDEMYIEQLSAVTKVENLLYKEAPEISDQEVSTLYPGTEVLDQKTISFGFVDYTVLALAATQSDEWFIDLEIAIVSYDRRTEKWQRVWESSPFELYEEFDNYLFGELLVTNPNPTNALIGFAYNFGGSSGHHQIEVLSLDYAGLGSLRWSAENFRDGKFDIEDNAFVIVNPQGQFTLQFQGQQFTTDHIPRSELAPADSKELLFTVRDSGRVIAANEQRVTVNKGETIAVVPADQKAKDQFDGGELGLYIGDASTMSLAHVNYWYTWNSVTLHEPGWYHIVLESRNYDYSFGSPEPTFIIEVIDGSQTSNGRAESTLYTSSRLGISLELPNDFYNDIIIEEIKRESGGYEVESVVFYYLDETEHQDKVFLSAIERFTREAWDDYFSYGFHSLLHEESNGLVYAKEEPGESPYIPFENSQEQDTYFKRFDQLGEAIQSTFKVNR</sequence>
<dbReference type="PANTHER" id="PTHR45586">
    <property type="entry name" value="TPR REPEAT-CONTAINING PROTEIN PA4667"/>
    <property type="match status" value="1"/>
</dbReference>
<proteinExistence type="predicted"/>
<dbReference type="Pfam" id="PF13432">
    <property type="entry name" value="TPR_16"/>
    <property type="match status" value="1"/>
</dbReference>
<dbReference type="Gene3D" id="1.25.40.10">
    <property type="entry name" value="Tetratricopeptide repeat domain"/>
    <property type="match status" value="1"/>
</dbReference>
<keyword evidence="2 3" id="KW-0802">TPR repeat</keyword>
<dbReference type="PROSITE" id="PS51257">
    <property type="entry name" value="PROKAR_LIPOPROTEIN"/>
    <property type="match status" value="1"/>
</dbReference>
<comment type="caution">
    <text evidence="4">The sequence shown here is derived from an EMBL/GenBank/DDBJ whole genome shotgun (WGS) entry which is preliminary data.</text>
</comment>
<evidence type="ECO:0000256" key="2">
    <source>
        <dbReference type="ARBA" id="ARBA00022803"/>
    </source>
</evidence>
<accession>A0A9X2CTQ9</accession>
<feature type="repeat" description="TPR" evidence="3">
    <location>
        <begin position="163"/>
        <end position="196"/>
    </location>
</feature>
<evidence type="ECO:0000313" key="5">
    <source>
        <dbReference type="Proteomes" id="UP001139150"/>
    </source>
</evidence>
<keyword evidence="5" id="KW-1185">Reference proteome</keyword>
<dbReference type="SMART" id="SM00028">
    <property type="entry name" value="TPR"/>
    <property type="match status" value="6"/>
</dbReference>
<dbReference type="RefSeq" id="WP_250096917.1">
    <property type="nucleotide sequence ID" value="NZ_JAKRYL010000012.1"/>
</dbReference>
<dbReference type="SUPFAM" id="SSF48452">
    <property type="entry name" value="TPR-like"/>
    <property type="match status" value="1"/>
</dbReference>
<dbReference type="PROSITE" id="PS50005">
    <property type="entry name" value="TPR"/>
    <property type="match status" value="3"/>
</dbReference>